<dbReference type="InterPro" id="IPR050324">
    <property type="entry name" value="CDP-alcohol_PTase-I"/>
</dbReference>
<keyword evidence="18" id="KW-1185">Reference proteome</keyword>
<evidence type="ECO:0000256" key="11">
    <source>
        <dbReference type="ARBA" id="ARBA00023136"/>
    </source>
</evidence>
<feature type="transmembrane region" description="Helical" evidence="16">
    <location>
        <begin position="243"/>
        <end position="261"/>
    </location>
</feature>
<organism evidence="17 18">
    <name type="scientific">Alkalicoccus urumqiensis</name>
    <name type="common">Bacillus urumqiensis</name>
    <dbReference type="NCBI Taxonomy" id="1548213"/>
    <lineage>
        <taxon>Bacteria</taxon>
        <taxon>Bacillati</taxon>
        <taxon>Bacillota</taxon>
        <taxon>Bacilli</taxon>
        <taxon>Bacillales</taxon>
        <taxon>Bacillaceae</taxon>
        <taxon>Alkalicoccus</taxon>
    </lineage>
</organism>
<evidence type="ECO:0000256" key="2">
    <source>
        <dbReference type="ARBA" id="ARBA00004127"/>
    </source>
</evidence>
<dbReference type="PROSITE" id="PS00379">
    <property type="entry name" value="CDP_ALCOHOL_P_TRANSF"/>
    <property type="match status" value="1"/>
</dbReference>
<dbReference type="InterPro" id="IPR043130">
    <property type="entry name" value="CDP-OH_PTrfase_TM_dom"/>
</dbReference>
<dbReference type="OrthoDB" id="9777147at2"/>
<comment type="caution">
    <text evidence="17">The sequence shown here is derived from an EMBL/GenBank/DDBJ whole genome shotgun (WGS) entry which is preliminary data.</text>
</comment>
<comment type="subcellular location">
    <subcellularLocation>
        <location evidence="2">Endomembrane system</location>
        <topology evidence="2">Multi-pass membrane protein</topology>
    </subcellularLocation>
</comment>
<proteinExistence type="inferred from homology"/>
<keyword evidence="13" id="KW-1208">Phospholipid metabolism</keyword>
<dbReference type="GO" id="GO:0008654">
    <property type="term" value="P:phospholipid biosynthetic process"/>
    <property type="evidence" value="ECO:0007669"/>
    <property type="project" value="UniProtKB-KW"/>
</dbReference>
<keyword evidence="6" id="KW-0444">Lipid biosynthesis</keyword>
<feature type="transmembrane region" description="Helical" evidence="16">
    <location>
        <begin position="216"/>
        <end position="237"/>
    </location>
</feature>
<sequence length="328" mass="35942">MSNPLTVSSIRICTSPSLKRVIEDAPISISSSCAISSANARFELSVKSFISSIIVIPPKSSHHLSYHKWRPCRLSTGKNIHLPPACVILQKEGGCNVWKHLPNSLTLANVCFGFLAIASVTQENYTNAAVFIFIGIMLDSMDGWTARRFQLESEMGKELDSLADIVTFGAAPAVLLYGSSFSDLGFAGMMLSAAVPVFGAYRLARFNINHQKGEKAYFTGLPITAAGGIIALLTLFSYAVPQAVLSAVTMFLCILMVSSFPIPALKRVPVPKYAILVSLFFISIFAVIHFNDSISFTPWIPAGIFFYIVFMAIFFMRRRRRSGTETNI</sequence>
<dbReference type="EC" id="2.7.8.8" evidence="4"/>
<evidence type="ECO:0000256" key="16">
    <source>
        <dbReference type="SAM" id="Phobius"/>
    </source>
</evidence>
<evidence type="ECO:0000256" key="9">
    <source>
        <dbReference type="ARBA" id="ARBA00022989"/>
    </source>
</evidence>
<dbReference type="PANTHER" id="PTHR14269">
    <property type="entry name" value="CDP-DIACYLGLYCEROL--GLYCEROL-3-PHOSPHATE 3-PHOSPHATIDYLTRANSFERASE-RELATED"/>
    <property type="match status" value="1"/>
</dbReference>
<gene>
    <name evidence="17" type="primary">pssA</name>
    <name evidence="17" type="ORF">C6I21_02970</name>
</gene>
<keyword evidence="12" id="KW-0594">Phospholipid biosynthesis</keyword>
<evidence type="ECO:0000256" key="1">
    <source>
        <dbReference type="ARBA" id="ARBA00000287"/>
    </source>
</evidence>
<evidence type="ECO:0000256" key="15">
    <source>
        <dbReference type="RuleBase" id="RU003750"/>
    </source>
</evidence>
<reference evidence="17 18" key="1">
    <citation type="submission" date="2018-03" db="EMBL/GenBank/DDBJ databases">
        <title>Bacillus urumqiensis sp. nov., a moderately haloalkaliphilic bacterium isolated from a salt lake.</title>
        <authorList>
            <person name="Zhao B."/>
            <person name="Liao Z."/>
        </authorList>
    </citation>
    <scope>NUCLEOTIDE SEQUENCE [LARGE SCALE GENOMIC DNA]</scope>
    <source>
        <strain evidence="17 18">BZ-SZ-XJ18</strain>
    </source>
</reference>
<protein>
    <recommendedName>
        <fullName evidence="5">CDP-diacylglycerol--serine O-phosphatidyltransferase</fullName>
        <ecNumber evidence="4">2.7.8.8</ecNumber>
    </recommendedName>
    <alternativeName>
        <fullName evidence="14">Phosphatidylserine synthase</fullName>
    </alternativeName>
</protein>
<keyword evidence="7 15" id="KW-0808">Transferase</keyword>
<evidence type="ECO:0000256" key="13">
    <source>
        <dbReference type="ARBA" id="ARBA00023264"/>
    </source>
</evidence>
<dbReference type="Gene3D" id="1.20.120.1760">
    <property type="match status" value="1"/>
</dbReference>
<dbReference type="InterPro" id="IPR004533">
    <property type="entry name" value="CDP-diaglyc--ser_O-PTrfase"/>
</dbReference>
<keyword evidence="8 16" id="KW-0812">Transmembrane</keyword>
<dbReference type="EMBL" id="PVNS01000002">
    <property type="protein sequence ID" value="PRO66899.1"/>
    <property type="molecule type" value="Genomic_DNA"/>
</dbReference>
<evidence type="ECO:0000256" key="3">
    <source>
        <dbReference type="ARBA" id="ARBA00010441"/>
    </source>
</evidence>
<evidence type="ECO:0000256" key="14">
    <source>
        <dbReference type="ARBA" id="ARBA00032361"/>
    </source>
</evidence>
<evidence type="ECO:0000256" key="6">
    <source>
        <dbReference type="ARBA" id="ARBA00022516"/>
    </source>
</evidence>
<evidence type="ECO:0000256" key="8">
    <source>
        <dbReference type="ARBA" id="ARBA00022692"/>
    </source>
</evidence>
<feature type="transmembrane region" description="Helical" evidence="16">
    <location>
        <begin position="296"/>
        <end position="316"/>
    </location>
</feature>
<dbReference type="NCBIfam" id="TIGR00473">
    <property type="entry name" value="pssA"/>
    <property type="match status" value="1"/>
</dbReference>
<dbReference type="GO" id="GO:0016020">
    <property type="term" value="C:membrane"/>
    <property type="evidence" value="ECO:0007669"/>
    <property type="project" value="InterPro"/>
</dbReference>
<accession>A0A2P6MKU3</accession>
<feature type="transmembrane region" description="Helical" evidence="16">
    <location>
        <begin position="184"/>
        <end position="204"/>
    </location>
</feature>
<evidence type="ECO:0000256" key="12">
    <source>
        <dbReference type="ARBA" id="ARBA00023209"/>
    </source>
</evidence>
<keyword evidence="10" id="KW-0443">Lipid metabolism</keyword>
<evidence type="ECO:0000256" key="10">
    <source>
        <dbReference type="ARBA" id="ARBA00023098"/>
    </source>
</evidence>
<dbReference type="AlphaFoldDB" id="A0A2P6MKU3"/>
<dbReference type="GO" id="GO:0003882">
    <property type="term" value="F:CDP-diacylglycerol-serine O-phosphatidyltransferase activity"/>
    <property type="evidence" value="ECO:0007669"/>
    <property type="project" value="UniProtKB-EC"/>
</dbReference>
<keyword evidence="11 16" id="KW-0472">Membrane</keyword>
<evidence type="ECO:0000313" key="18">
    <source>
        <dbReference type="Proteomes" id="UP000243650"/>
    </source>
</evidence>
<comment type="similarity">
    <text evidence="3 15">Belongs to the CDP-alcohol phosphatidyltransferase class-I family.</text>
</comment>
<evidence type="ECO:0000256" key="7">
    <source>
        <dbReference type="ARBA" id="ARBA00022679"/>
    </source>
</evidence>
<dbReference type="Pfam" id="PF01066">
    <property type="entry name" value="CDP-OH_P_transf"/>
    <property type="match status" value="1"/>
</dbReference>
<dbReference type="InterPro" id="IPR000462">
    <property type="entry name" value="CDP-OH_P_trans"/>
</dbReference>
<feature type="transmembrane region" description="Helical" evidence="16">
    <location>
        <begin position="273"/>
        <end position="290"/>
    </location>
</feature>
<dbReference type="GO" id="GO:0012505">
    <property type="term" value="C:endomembrane system"/>
    <property type="evidence" value="ECO:0007669"/>
    <property type="project" value="UniProtKB-SubCell"/>
</dbReference>
<comment type="catalytic activity">
    <reaction evidence="1">
        <text>a CDP-1,2-diacyl-sn-glycerol + L-serine = a 1,2-diacyl-sn-glycero-3-phospho-L-serine + CMP + H(+)</text>
        <dbReference type="Rhea" id="RHEA:16913"/>
        <dbReference type="ChEBI" id="CHEBI:15378"/>
        <dbReference type="ChEBI" id="CHEBI:33384"/>
        <dbReference type="ChEBI" id="CHEBI:57262"/>
        <dbReference type="ChEBI" id="CHEBI:58332"/>
        <dbReference type="ChEBI" id="CHEBI:60377"/>
        <dbReference type="EC" id="2.7.8.8"/>
    </reaction>
</comment>
<evidence type="ECO:0000256" key="5">
    <source>
        <dbReference type="ARBA" id="ARBA00017171"/>
    </source>
</evidence>
<dbReference type="InterPro" id="IPR048254">
    <property type="entry name" value="CDP_ALCOHOL_P_TRANSF_CS"/>
</dbReference>
<dbReference type="Proteomes" id="UP000243650">
    <property type="component" value="Unassembled WGS sequence"/>
</dbReference>
<name>A0A2P6MKU3_ALKUR</name>
<evidence type="ECO:0000256" key="4">
    <source>
        <dbReference type="ARBA" id="ARBA00013174"/>
    </source>
</evidence>
<keyword evidence="9 16" id="KW-1133">Transmembrane helix</keyword>
<evidence type="ECO:0000313" key="17">
    <source>
        <dbReference type="EMBL" id="PRO66899.1"/>
    </source>
</evidence>
<dbReference type="PANTHER" id="PTHR14269:SF61">
    <property type="entry name" value="CDP-DIACYLGLYCEROL--SERINE O-PHOSPHATIDYLTRANSFERASE"/>
    <property type="match status" value="1"/>
</dbReference>